<evidence type="ECO:0000313" key="2">
    <source>
        <dbReference type="Proteomes" id="UP000887565"/>
    </source>
</evidence>
<evidence type="ECO:0000313" key="3">
    <source>
        <dbReference type="WBParaSite" id="nRc.2.0.1.t43444-RA"/>
    </source>
</evidence>
<organism evidence="2 3">
    <name type="scientific">Romanomermis culicivorax</name>
    <name type="common">Nematode worm</name>
    <dbReference type="NCBI Taxonomy" id="13658"/>
    <lineage>
        <taxon>Eukaryota</taxon>
        <taxon>Metazoa</taxon>
        <taxon>Ecdysozoa</taxon>
        <taxon>Nematoda</taxon>
        <taxon>Enoplea</taxon>
        <taxon>Dorylaimia</taxon>
        <taxon>Mermithida</taxon>
        <taxon>Mermithoidea</taxon>
        <taxon>Mermithidae</taxon>
        <taxon>Romanomermis</taxon>
    </lineage>
</organism>
<feature type="region of interest" description="Disordered" evidence="1">
    <location>
        <begin position="57"/>
        <end position="199"/>
    </location>
</feature>
<dbReference type="AlphaFoldDB" id="A0A915KY85"/>
<accession>A0A915KY85</accession>
<name>A0A915KY85_ROMCU</name>
<dbReference type="Proteomes" id="UP000887565">
    <property type="component" value="Unplaced"/>
</dbReference>
<feature type="compositionally biased region" description="Low complexity" evidence="1">
    <location>
        <begin position="162"/>
        <end position="194"/>
    </location>
</feature>
<evidence type="ECO:0000256" key="1">
    <source>
        <dbReference type="SAM" id="MobiDB-lite"/>
    </source>
</evidence>
<proteinExistence type="predicted"/>
<protein>
    <submittedName>
        <fullName evidence="3">Uncharacterized protein</fullName>
    </submittedName>
</protein>
<dbReference type="WBParaSite" id="nRc.2.0.1.t43444-RA">
    <property type="protein sequence ID" value="nRc.2.0.1.t43444-RA"/>
    <property type="gene ID" value="nRc.2.0.1.g43444"/>
</dbReference>
<keyword evidence="2" id="KW-1185">Reference proteome</keyword>
<reference evidence="3" key="1">
    <citation type="submission" date="2022-11" db="UniProtKB">
        <authorList>
            <consortium name="WormBaseParasite"/>
        </authorList>
    </citation>
    <scope>IDENTIFICATION</scope>
</reference>
<sequence>MLFPQHHWMDYPDKLTEEIQRILLLQLTPALALLQVAQPALVIAQVALQLPAALPQPVSQPPPTSTLLPLTGPMDVQTPQAPCTSAPALDGHGQPIPRPGHYEHSAKHKQNQQEEVDYRKSHKMRTTDELRTRGTPPPSTSCTECGKTPSKPTTRCHKQRTQQKAQETASQTSSQTVATSQGKVTTTKTAVPAKQMLPARQLDCHCSGHESHHHDDRH</sequence>